<sequence>MNFRISKWAILTAFALMLVPFASQAHAQSANKLFKQGQAAEEKNDLETAFNDYSAAFQKNPKDERFRISFERLRTPVAGIHVQRGEKLRDQGDTTGAVTEFLRALEIDPSNELAQQDMQAARDKANQAPASQEAPAPPSEEISLQSIGGPIHLKPLSSEPLTLHSVEDTKVIYQTVGKLAGVNVLFDPDYTSKRVQVDLTNVDLYDALRIIGITSGTFWRPITPNTIFVAQNSRSKRTELEEQAVQTFYLTNVSQQNDFTDVQTALRNMFQTAKIYGVASQNAIIMRGTPDELMLAQKLVSDLDRAKPEVVVDVAVLEVSRNYEKTIGIQLPQTASVAFQASNNNATSSSSSSSSSTTTTTTGTTDTSNGLTLNSLAHLNGTNFAVTLGQASANLLLSDAHTKILQNPRVRASDGQEASLKIGERLPVATGSYQTGAATAIVSSLVNTQFQYLDIGVNITIKPTVHYDRDVSLKLKIEVSGSNSSQNLGGVNEPIITQRIVEQTVRLKDGEANMLGGILQKQTNTSLNGTPGLASVPILKYIFSSNDKTISDDEIVFLLVPHVVRATMLDPNNLREIDSGTSNSIELRHINLDTTPPAATPAPAARPQAAASQFTVPQPAGVPPSAANAAAAAIASMQMEADGHADNQPVKLGLTPEMQPQKVGSTFQMAVTLAGGSDVFSVPLQLQYDQAKLNLINVDLADSAKGTNFLGQDGQAVALVHRDDGSGNVAISASRPPGTHGISGSGTVCLLTFQAKSPGDAAVVITRPVVRNSAQQSLPATGARALVQVKP</sequence>
<feature type="region of interest" description="Disordered" evidence="4">
    <location>
        <begin position="116"/>
        <end position="142"/>
    </location>
</feature>
<dbReference type="RefSeq" id="WP_050057485.1">
    <property type="nucleotide sequence ID" value="NZ_JACHEK010000001.1"/>
</dbReference>
<dbReference type="SUPFAM" id="SSF49384">
    <property type="entry name" value="Carbohydrate-binding domain"/>
    <property type="match status" value="1"/>
</dbReference>
<evidence type="ECO:0000256" key="1">
    <source>
        <dbReference type="PROSITE-ProRule" id="PRU00339"/>
    </source>
</evidence>
<dbReference type="GO" id="GO:0015627">
    <property type="term" value="C:type II protein secretion system complex"/>
    <property type="evidence" value="ECO:0007669"/>
    <property type="project" value="TreeGrafter"/>
</dbReference>
<feature type="chain" id="PRO_5032532775" evidence="5">
    <location>
        <begin position="28"/>
        <end position="791"/>
    </location>
</feature>
<evidence type="ECO:0000313" key="10">
    <source>
        <dbReference type="Proteomes" id="UP000538666"/>
    </source>
</evidence>
<evidence type="ECO:0000256" key="5">
    <source>
        <dbReference type="SAM" id="SignalP"/>
    </source>
</evidence>
<dbReference type="Gene3D" id="2.60.40.680">
    <property type="match status" value="1"/>
</dbReference>
<dbReference type="GO" id="GO:0030246">
    <property type="term" value="F:carbohydrate binding"/>
    <property type="evidence" value="ECO:0007669"/>
    <property type="project" value="InterPro"/>
</dbReference>
<keyword evidence="10" id="KW-1185">Reference proteome</keyword>
<feature type="compositionally biased region" description="Low complexity" evidence="4">
    <location>
        <begin position="598"/>
        <end position="611"/>
    </location>
</feature>
<evidence type="ECO:0000313" key="9">
    <source>
        <dbReference type="EMBL" id="MBB6142227.1"/>
    </source>
</evidence>
<evidence type="ECO:0000259" key="8">
    <source>
        <dbReference type="Pfam" id="PF03958"/>
    </source>
</evidence>
<feature type="repeat" description="TPR" evidence="1">
    <location>
        <begin position="30"/>
        <end position="63"/>
    </location>
</feature>
<dbReference type="Pfam" id="PF03958">
    <property type="entry name" value="Secretin_N"/>
    <property type="match status" value="1"/>
</dbReference>
<proteinExistence type="inferred from homology"/>
<dbReference type="InterPro" id="IPR008965">
    <property type="entry name" value="CBM2/CBM3_carb-bd_dom_sf"/>
</dbReference>
<feature type="domain" description="Cohesin" evidence="7">
    <location>
        <begin position="662"/>
        <end position="759"/>
    </location>
</feature>
<dbReference type="Pfam" id="PF00963">
    <property type="entry name" value="Cohesin"/>
    <property type="match status" value="1"/>
</dbReference>
<dbReference type="InterPro" id="IPR002102">
    <property type="entry name" value="Cohesin_dom"/>
</dbReference>
<feature type="repeat" description="TPR" evidence="1">
    <location>
        <begin position="78"/>
        <end position="111"/>
    </location>
</feature>
<dbReference type="Proteomes" id="UP000538666">
    <property type="component" value="Unassembled WGS sequence"/>
</dbReference>
<protein>
    <submittedName>
        <fullName evidence="9">General secretion pathway protein D</fullName>
    </submittedName>
</protein>
<comment type="subcellular location">
    <subcellularLocation>
        <location evidence="3">Cell outer membrane</location>
    </subcellularLocation>
</comment>
<gene>
    <name evidence="9" type="ORF">HNQ77_000165</name>
</gene>
<reference evidence="9 10" key="1">
    <citation type="submission" date="2020-08" db="EMBL/GenBank/DDBJ databases">
        <title>Genomic Encyclopedia of Type Strains, Phase IV (KMG-IV): sequencing the most valuable type-strain genomes for metagenomic binning, comparative biology and taxonomic classification.</title>
        <authorList>
            <person name="Goeker M."/>
        </authorList>
    </citation>
    <scope>NUCLEOTIDE SEQUENCE [LARGE SCALE GENOMIC DNA]</scope>
    <source>
        <strain evidence="9 10">DSM 103733</strain>
    </source>
</reference>
<dbReference type="GO" id="GO:0009279">
    <property type="term" value="C:cell outer membrane"/>
    <property type="evidence" value="ECO:0007669"/>
    <property type="project" value="UniProtKB-SubCell"/>
</dbReference>
<dbReference type="Pfam" id="PF00263">
    <property type="entry name" value="Secretin"/>
    <property type="match status" value="1"/>
</dbReference>
<name>A0A841JNR1_9BACT</name>
<dbReference type="SUPFAM" id="SSF48452">
    <property type="entry name" value="TPR-like"/>
    <property type="match status" value="1"/>
</dbReference>
<dbReference type="AlphaFoldDB" id="A0A841JNR1"/>
<accession>A0A841JNR1</accession>
<evidence type="ECO:0000256" key="3">
    <source>
        <dbReference type="RuleBase" id="RU004004"/>
    </source>
</evidence>
<feature type="region of interest" description="Disordered" evidence="4">
    <location>
        <begin position="598"/>
        <end position="622"/>
    </location>
</feature>
<comment type="caution">
    <text evidence="9">The sequence shown here is derived from an EMBL/GenBank/DDBJ whole genome shotgun (WGS) entry which is preliminary data.</text>
</comment>
<keyword evidence="1" id="KW-0802">TPR repeat</keyword>
<dbReference type="SMART" id="SM00028">
    <property type="entry name" value="TPR"/>
    <property type="match status" value="2"/>
</dbReference>
<dbReference type="PRINTS" id="PR00811">
    <property type="entry name" value="BCTERIALGSPD"/>
</dbReference>
<dbReference type="InterPro" id="IPR005644">
    <property type="entry name" value="NolW-like"/>
</dbReference>
<dbReference type="InterPro" id="IPR004846">
    <property type="entry name" value="T2SS/T3SS_dom"/>
</dbReference>
<evidence type="ECO:0000259" key="6">
    <source>
        <dbReference type="Pfam" id="PF00263"/>
    </source>
</evidence>
<keyword evidence="3" id="KW-0813">Transport</keyword>
<organism evidence="9 10">
    <name type="scientific">Silvibacterium bohemicum</name>
    <dbReference type="NCBI Taxonomy" id="1577686"/>
    <lineage>
        <taxon>Bacteria</taxon>
        <taxon>Pseudomonadati</taxon>
        <taxon>Acidobacteriota</taxon>
        <taxon>Terriglobia</taxon>
        <taxon>Terriglobales</taxon>
        <taxon>Acidobacteriaceae</taxon>
        <taxon>Silvibacterium</taxon>
    </lineage>
</organism>
<dbReference type="GO" id="GO:0009306">
    <property type="term" value="P:protein secretion"/>
    <property type="evidence" value="ECO:0007669"/>
    <property type="project" value="InterPro"/>
</dbReference>
<dbReference type="PANTHER" id="PTHR30332:SF17">
    <property type="entry name" value="TYPE IV PILIATION SYSTEM PROTEIN DR_0774-RELATED"/>
    <property type="match status" value="1"/>
</dbReference>
<dbReference type="InterPro" id="IPR019734">
    <property type="entry name" value="TPR_rpt"/>
</dbReference>
<feature type="region of interest" description="Disordered" evidence="4">
    <location>
        <begin position="344"/>
        <end position="369"/>
    </location>
</feature>
<dbReference type="EMBL" id="JACHEK010000001">
    <property type="protein sequence ID" value="MBB6142227.1"/>
    <property type="molecule type" value="Genomic_DNA"/>
</dbReference>
<dbReference type="Gene3D" id="1.25.40.10">
    <property type="entry name" value="Tetratricopeptide repeat domain"/>
    <property type="match status" value="1"/>
</dbReference>
<dbReference type="CDD" id="cd08547">
    <property type="entry name" value="Type_II_cohesin"/>
    <property type="match status" value="1"/>
</dbReference>
<dbReference type="InterPro" id="IPR001775">
    <property type="entry name" value="GspD/PilQ"/>
</dbReference>
<evidence type="ECO:0000259" key="7">
    <source>
        <dbReference type="Pfam" id="PF00963"/>
    </source>
</evidence>
<dbReference type="GO" id="GO:0000272">
    <property type="term" value="P:polysaccharide catabolic process"/>
    <property type="evidence" value="ECO:0007669"/>
    <property type="project" value="InterPro"/>
</dbReference>
<evidence type="ECO:0000256" key="4">
    <source>
        <dbReference type="SAM" id="MobiDB-lite"/>
    </source>
</evidence>
<dbReference type="PANTHER" id="PTHR30332">
    <property type="entry name" value="PROBABLE GENERAL SECRETION PATHWAY PROTEIN D"/>
    <property type="match status" value="1"/>
</dbReference>
<feature type="signal peptide" evidence="5">
    <location>
        <begin position="1"/>
        <end position="27"/>
    </location>
</feature>
<dbReference type="InterPro" id="IPR050810">
    <property type="entry name" value="Bact_Secretion_Sys_Channel"/>
</dbReference>
<feature type="domain" description="NolW-like" evidence="8">
    <location>
        <begin position="246"/>
        <end position="308"/>
    </location>
</feature>
<feature type="domain" description="Type II/III secretion system secretin-like" evidence="6">
    <location>
        <begin position="398"/>
        <end position="565"/>
    </location>
</feature>
<dbReference type="InterPro" id="IPR011990">
    <property type="entry name" value="TPR-like_helical_dom_sf"/>
</dbReference>
<evidence type="ECO:0000256" key="2">
    <source>
        <dbReference type="RuleBase" id="RU004003"/>
    </source>
</evidence>
<dbReference type="PROSITE" id="PS50005">
    <property type="entry name" value="TPR"/>
    <property type="match status" value="2"/>
</dbReference>
<keyword evidence="5" id="KW-0732">Signal</keyword>
<comment type="similarity">
    <text evidence="2">Belongs to the bacterial secretin family.</text>
</comment>